<comment type="catalytic activity">
    <reaction evidence="10 11">
        <text>tRNA(Gly) + glycine + ATP = glycyl-tRNA(Gly) + AMP + diphosphate</text>
        <dbReference type="Rhea" id="RHEA:16013"/>
        <dbReference type="Rhea" id="RHEA-COMP:9664"/>
        <dbReference type="Rhea" id="RHEA-COMP:9683"/>
        <dbReference type="ChEBI" id="CHEBI:30616"/>
        <dbReference type="ChEBI" id="CHEBI:33019"/>
        <dbReference type="ChEBI" id="CHEBI:57305"/>
        <dbReference type="ChEBI" id="CHEBI:78442"/>
        <dbReference type="ChEBI" id="CHEBI:78522"/>
        <dbReference type="ChEBI" id="CHEBI:456215"/>
        <dbReference type="EC" id="6.1.1.14"/>
    </reaction>
</comment>
<dbReference type="InterPro" id="IPR006194">
    <property type="entry name" value="Gly-tRNA-synth_heterodimer"/>
</dbReference>
<dbReference type="HAMAP" id="MF_00255">
    <property type="entry name" value="Gly_tRNA_synth_beta"/>
    <property type="match status" value="1"/>
</dbReference>
<gene>
    <name evidence="11" type="primary">glyS</name>
    <name evidence="13" type="ORF">HNR00_001334</name>
</gene>
<evidence type="ECO:0000256" key="6">
    <source>
        <dbReference type="ARBA" id="ARBA00022741"/>
    </source>
</evidence>
<dbReference type="RefSeq" id="WP_183566771.1">
    <property type="nucleotide sequence ID" value="NZ_JACHOP010000004.1"/>
</dbReference>
<reference evidence="13 14" key="1">
    <citation type="submission" date="2020-08" db="EMBL/GenBank/DDBJ databases">
        <title>Genomic Encyclopedia of Type Strains, Phase IV (KMG-IV): sequencing the most valuable type-strain genomes for metagenomic binning, comparative biology and taxonomic classification.</title>
        <authorList>
            <person name="Goeker M."/>
        </authorList>
    </citation>
    <scope>NUCLEOTIDE SEQUENCE [LARGE SCALE GENOMIC DNA]</scope>
    <source>
        <strain evidence="13 14">DSM 2163</strain>
    </source>
</reference>
<evidence type="ECO:0000256" key="1">
    <source>
        <dbReference type="ARBA" id="ARBA00004496"/>
    </source>
</evidence>
<proteinExistence type="inferred from homology"/>
<dbReference type="Pfam" id="PF05746">
    <property type="entry name" value="DALR_1"/>
    <property type="match status" value="1"/>
</dbReference>
<evidence type="ECO:0000256" key="4">
    <source>
        <dbReference type="ARBA" id="ARBA00022490"/>
    </source>
</evidence>
<evidence type="ECO:0000256" key="7">
    <source>
        <dbReference type="ARBA" id="ARBA00022840"/>
    </source>
</evidence>
<keyword evidence="4 11" id="KW-0963">Cytoplasm</keyword>
<evidence type="ECO:0000256" key="3">
    <source>
        <dbReference type="ARBA" id="ARBA00011209"/>
    </source>
</evidence>
<evidence type="ECO:0000259" key="12">
    <source>
        <dbReference type="Pfam" id="PF05746"/>
    </source>
</evidence>
<name>A0A840ZHF4_9HYPH</name>
<keyword evidence="8 11" id="KW-0648">Protein biosynthesis</keyword>
<dbReference type="InterPro" id="IPR015944">
    <property type="entry name" value="Gly-tRNA-synth_bsu"/>
</dbReference>
<comment type="caution">
    <text evidence="13">The sequence shown here is derived from an EMBL/GenBank/DDBJ whole genome shotgun (WGS) entry which is preliminary data.</text>
</comment>
<dbReference type="Pfam" id="PF02092">
    <property type="entry name" value="tRNA_synt_2f"/>
    <property type="match status" value="1"/>
</dbReference>
<dbReference type="GO" id="GO:0005524">
    <property type="term" value="F:ATP binding"/>
    <property type="evidence" value="ECO:0007669"/>
    <property type="project" value="UniProtKB-UniRule"/>
</dbReference>
<dbReference type="GO" id="GO:0004814">
    <property type="term" value="F:arginine-tRNA ligase activity"/>
    <property type="evidence" value="ECO:0007669"/>
    <property type="project" value="InterPro"/>
</dbReference>
<dbReference type="GO" id="GO:0005829">
    <property type="term" value="C:cytosol"/>
    <property type="evidence" value="ECO:0007669"/>
    <property type="project" value="TreeGrafter"/>
</dbReference>
<organism evidence="13 14">
    <name type="scientific">Methylorubrum rhodinum</name>
    <dbReference type="NCBI Taxonomy" id="29428"/>
    <lineage>
        <taxon>Bacteria</taxon>
        <taxon>Pseudomonadati</taxon>
        <taxon>Pseudomonadota</taxon>
        <taxon>Alphaproteobacteria</taxon>
        <taxon>Hyphomicrobiales</taxon>
        <taxon>Methylobacteriaceae</taxon>
        <taxon>Methylorubrum</taxon>
    </lineage>
</organism>
<accession>A0A840ZHF4</accession>
<keyword evidence="14" id="KW-1185">Reference proteome</keyword>
<dbReference type="Proteomes" id="UP000583454">
    <property type="component" value="Unassembled WGS sequence"/>
</dbReference>
<dbReference type="NCBIfam" id="TIGR00211">
    <property type="entry name" value="glyS"/>
    <property type="match status" value="1"/>
</dbReference>
<evidence type="ECO:0000313" key="13">
    <source>
        <dbReference type="EMBL" id="MBB5756634.1"/>
    </source>
</evidence>
<dbReference type="AlphaFoldDB" id="A0A840ZHF4"/>
<evidence type="ECO:0000256" key="2">
    <source>
        <dbReference type="ARBA" id="ARBA00008226"/>
    </source>
</evidence>
<dbReference type="GO" id="GO:0004820">
    <property type="term" value="F:glycine-tRNA ligase activity"/>
    <property type="evidence" value="ECO:0007669"/>
    <property type="project" value="UniProtKB-UniRule"/>
</dbReference>
<evidence type="ECO:0000256" key="8">
    <source>
        <dbReference type="ARBA" id="ARBA00022917"/>
    </source>
</evidence>
<protein>
    <recommendedName>
        <fullName evidence="11">Glycine--tRNA ligase beta subunit</fullName>
        <ecNumber evidence="11">6.1.1.14</ecNumber>
    </recommendedName>
    <alternativeName>
        <fullName evidence="11">Glycyl-tRNA synthetase beta subunit</fullName>
        <shortName evidence="11">GlyRS</shortName>
    </alternativeName>
</protein>
<keyword evidence="9 11" id="KW-0030">Aminoacyl-tRNA synthetase</keyword>
<dbReference type="EC" id="6.1.1.14" evidence="11"/>
<dbReference type="EMBL" id="JACHOP010000004">
    <property type="protein sequence ID" value="MBB5756634.1"/>
    <property type="molecule type" value="Genomic_DNA"/>
</dbReference>
<evidence type="ECO:0000256" key="5">
    <source>
        <dbReference type="ARBA" id="ARBA00022598"/>
    </source>
</evidence>
<dbReference type="PANTHER" id="PTHR30075:SF2">
    <property type="entry name" value="GLYCINE--TRNA LIGASE, CHLOROPLASTIC_MITOCHONDRIAL 2"/>
    <property type="match status" value="1"/>
</dbReference>
<comment type="subunit">
    <text evidence="3 11">Tetramer of two alpha and two beta subunits.</text>
</comment>
<keyword evidence="5 11" id="KW-0436">Ligase</keyword>
<evidence type="ECO:0000256" key="11">
    <source>
        <dbReference type="HAMAP-Rule" id="MF_00255"/>
    </source>
</evidence>
<dbReference type="GO" id="GO:0006426">
    <property type="term" value="P:glycyl-tRNA aminoacylation"/>
    <property type="evidence" value="ECO:0007669"/>
    <property type="project" value="UniProtKB-UniRule"/>
</dbReference>
<evidence type="ECO:0000256" key="10">
    <source>
        <dbReference type="ARBA" id="ARBA00047937"/>
    </source>
</evidence>
<sequence length="748" mass="81555">MPDLLLELLSEEIPARMQRRAAEDLRKLVTDALVERGFLYEGAKAFATPRRLALHVAGLPARGEAVREERRGPRVGAPEAAVQGFLKGAGLTSLDQATTVTDPKKGAFYLAVIERPGRATLDVLAEILPGIVKSFPWPKSMRWGAASAQPGSLRWVRPLQSIVATFGPETENPETVPFSVDGIAAGTTTRGHRFLAPEPFEVRRFDDYVQALERAHVILDADRRKDIILHDARDLAFARGLDLVEDDGLLEEVAGLVEKPVVLMGSFDERFLEIPAEAIRATIRANQKCFVLRKSGTEELAPAFLLVSNLVASDGGAAITAGNERVVRARLSDARFFFETDKAVRLEDRLAKLDTIVFHEKLGTQGERIARIAALAKEIAPLVGADPALAERAARLAKADLVTEMVGEFPELQGLMGRKYAALQDEHPSVAAAIEEHYKPVGPSDRVPTDPVSIAVALADKLDTLVGFWAIDEKPTGSKDPFALRRAALGIVRLQIETNLRLRLLELATKAASAILAFRIWHQGDSDRDIVDTVNRLLDGKDAGLIPSLVFALADRRDLDWSTLQYRSVPIAADLLAFFADRLKVYLRDQGARHDLIDAVFALPGQDDLLLVIRRVEALGAFLGTDDGKNLLAGYKRAANILRIEEKKDGRAYDAAPDAARAAAGQPEERALAEMLDAARAEASAAVAAEDFAGAMRALSRLRAPVDAFFEKVTVNADDPGLRENRLLLLNALRAATREVADFSRIEG</sequence>
<comment type="similarity">
    <text evidence="2 11">Belongs to the class-II aminoacyl-tRNA synthetase family.</text>
</comment>
<evidence type="ECO:0000256" key="9">
    <source>
        <dbReference type="ARBA" id="ARBA00023146"/>
    </source>
</evidence>
<dbReference type="SUPFAM" id="SSF109604">
    <property type="entry name" value="HD-domain/PDEase-like"/>
    <property type="match status" value="1"/>
</dbReference>
<evidence type="ECO:0000313" key="14">
    <source>
        <dbReference type="Proteomes" id="UP000583454"/>
    </source>
</evidence>
<dbReference type="InterPro" id="IPR008909">
    <property type="entry name" value="DALR_anticod-bd"/>
</dbReference>
<comment type="subcellular location">
    <subcellularLocation>
        <location evidence="1 11">Cytoplasm</location>
    </subcellularLocation>
</comment>
<dbReference type="PROSITE" id="PS50861">
    <property type="entry name" value="AA_TRNA_LIGASE_II_GLYAB"/>
    <property type="match status" value="1"/>
</dbReference>
<dbReference type="PANTHER" id="PTHR30075">
    <property type="entry name" value="GLYCYL-TRNA SYNTHETASE"/>
    <property type="match status" value="1"/>
</dbReference>
<dbReference type="PRINTS" id="PR01045">
    <property type="entry name" value="TRNASYNTHGB"/>
</dbReference>
<feature type="domain" description="DALR anticodon binding" evidence="12">
    <location>
        <begin position="633"/>
        <end position="735"/>
    </location>
</feature>
<keyword evidence="6 11" id="KW-0547">Nucleotide-binding</keyword>
<dbReference type="GO" id="GO:0006420">
    <property type="term" value="P:arginyl-tRNA aminoacylation"/>
    <property type="evidence" value="ECO:0007669"/>
    <property type="project" value="InterPro"/>
</dbReference>
<keyword evidence="7 11" id="KW-0067">ATP-binding</keyword>